<dbReference type="Pfam" id="PF13426">
    <property type="entry name" value="PAS_9"/>
    <property type="match status" value="1"/>
</dbReference>
<dbReference type="OrthoDB" id="1120715at2"/>
<keyword evidence="6" id="KW-1185">Reference proteome</keyword>
<dbReference type="CDD" id="cd00130">
    <property type="entry name" value="PAS"/>
    <property type="match status" value="1"/>
</dbReference>
<name>A0A1I5QT80_9BACT</name>
<organism evidence="5 6">
    <name type="scientific">Pseudarcicella hirudinis</name>
    <dbReference type="NCBI Taxonomy" id="1079859"/>
    <lineage>
        <taxon>Bacteria</taxon>
        <taxon>Pseudomonadati</taxon>
        <taxon>Bacteroidota</taxon>
        <taxon>Cytophagia</taxon>
        <taxon>Cytophagales</taxon>
        <taxon>Flectobacillaceae</taxon>
        <taxon>Pseudarcicella</taxon>
    </lineage>
</organism>
<dbReference type="PANTHER" id="PTHR47429">
    <property type="entry name" value="PROTEIN TWIN LOV 1"/>
    <property type="match status" value="1"/>
</dbReference>
<dbReference type="InterPro" id="IPR000014">
    <property type="entry name" value="PAS"/>
</dbReference>
<evidence type="ECO:0000313" key="6">
    <source>
        <dbReference type="Proteomes" id="UP000199306"/>
    </source>
</evidence>
<evidence type="ECO:0000256" key="1">
    <source>
        <dbReference type="ARBA" id="ARBA00022630"/>
    </source>
</evidence>
<dbReference type="InterPro" id="IPR035965">
    <property type="entry name" value="PAS-like_dom_sf"/>
</dbReference>
<keyword evidence="3" id="KW-0157">Chromophore</keyword>
<feature type="domain" description="PAS" evidence="4">
    <location>
        <begin position="56"/>
        <end position="102"/>
    </location>
</feature>
<dbReference type="EMBL" id="FOXH01000003">
    <property type="protein sequence ID" value="SFP49423.1"/>
    <property type="molecule type" value="Genomic_DNA"/>
</dbReference>
<dbReference type="STRING" id="1079859.SAMN04515674_103353"/>
<keyword evidence="1" id="KW-0285">Flavoprotein</keyword>
<dbReference type="Proteomes" id="UP000199306">
    <property type="component" value="Unassembled WGS sequence"/>
</dbReference>
<dbReference type="NCBIfam" id="TIGR00229">
    <property type="entry name" value="sensory_box"/>
    <property type="match status" value="1"/>
</dbReference>
<dbReference type="PANTHER" id="PTHR47429:SF2">
    <property type="entry name" value="PROTEIN TWIN LOV 1"/>
    <property type="match status" value="1"/>
</dbReference>
<keyword evidence="2" id="KW-0288">FMN</keyword>
<dbReference type="PROSITE" id="PS50112">
    <property type="entry name" value="PAS"/>
    <property type="match status" value="1"/>
</dbReference>
<reference evidence="5 6" key="1">
    <citation type="submission" date="2016-10" db="EMBL/GenBank/DDBJ databases">
        <authorList>
            <person name="de Groot N.N."/>
        </authorList>
    </citation>
    <scope>NUCLEOTIDE SEQUENCE [LARGE SCALE GENOMIC DNA]</scope>
    <source>
        <strain evidence="6">E92,LMG 26720,CCM 7988</strain>
    </source>
</reference>
<evidence type="ECO:0000256" key="3">
    <source>
        <dbReference type="ARBA" id="ARBA00022991"/>
    </source>
</evidence>
<evidence type="ECO:0000313" key="5">
    <source>
        <dbReference type="EMBL" id="SFP49423.1"/>
    </source>
</evidence>
<evidence type="ECO:0000256" key="2">
    <source>
        <dbReference type="ARBA" id="ARBA00022643"/>
    </source>
</evidence>
<gene>
    <name evidence="5" type="ORF">SAMN04515674_103353</name>
</gene>
<dbReference type="RefSeq" id="WP_092014633.1">
    <property type="nucleotide sequence ID" value="NZ_FOXH01000003.1"/>
</dbReference>
<proteinExistence type="predicted"/>
<dbReference type="AlphaFoldDB" id="A0A1I5QT80"/>
<sequence>MIESKSFCDTFQNVKLKTPLLIGMEFMQKPIILNEEREAEFQQILKLYKKQKWCFDLQRIREFLKKPLNAIVITSPAEHIIWVNSGFERMTGYPKNEVLHKSPKFLQGEKTSRETLNELKAAITGQKPFEGILLNYRKDNQEYFCKVDINPVFDINKKLVNFIAFEQEAL</sequence>
<dbReference type="Gene3D" id="3.30.450.20">
    <property type="entry name" value="PAS domain"/>
    <property type="match status" value="1"/>
</dbReference>
<evidence type="ECO:0000259" key="4">
    <source>
        <dbReference type="PROSITE" id="PS50112"/>
    </source>
</evidence>
<accession>A0A1I5QT80</accession>
<dbReference type="SUPFAM" id="SSF55785">
    <property type="entry name" value="PYP-like sensor domain (PAS domain)"/>
    <property type="match status" value="1"/>
</dbReference>
<protein>
    <submittedName>
        <fullName evidence="5">PAS domain S-box-containing protein</fullName>
    </submittedName>
</protein>